<feature type="transmembrane region" description="Helical" evidence="7">
    <location>
        <begin position="82"/>
        <end position="101"/>
    </location>
</feature>
<feature type="transmembrane region" description="Helical" evidence="7">
    <location>
        <begin position="20"/>
        <end position="39"/>
    </location>
</feature>
<dbReference type="HAMAP" id="MF_01207">
    <property type="entry name" value="MsrQ"/>
    <property type="match status" value="1"/>
</dbReference>
<evidence type="ECO:0000256" key="6">
    <source>
        <dbReference type="ARBA" id="ARBA00023136"/>
    </source>
</evidence>
<dbReference type="GO" id="GO:0009055">
    <property type="term" value="F:electron transfer activity"/>
    <property type="evidence" value="ECO:0007669"/>
    <property type="project" value="UniProtKB-UniRule"/>
</dbReference>
<feature type="transmembrane region" description="Helical" evidence="7">
    <location>
        <begin position="51"/>
        <end position="70"/>
    </location>
</feature>
<reference evidence="9 10" key="1">
    <citation type="submission" date="2019-03" db="EMBL/GenBank/DDBJ databases">
        <title>Genomic Encyclopedia of Type Strains, Phase IV (KMG-IV): sequencing the most valuable type-strain genomes for metagenomic binning, comparative biology and taxonomic classification.</title>
        <authorList>
            <person name="Goeker M."/>
        </authorList>
    </citation>
    <scope>NUCLEOTIDE SEQUENCE [LARGE SCALE GENOMIC DNA]</scope>
    <source>
        <strain evidence="9 10">DSM 2781</strain>
    </source>
</reference>
<comment type="subcellular location">
    <subcellularLocation>
        <location evidence="7">Cell membrane</location>
        <topology evidence="7">Multi-pass membrane protein</topology>
    </subcellularLocation>
    <subcellularLocation>
        <location evidence="1">Membrane</location>
        <topology evidence="1">Multi-pass membrane protein</topology>
    </subcellularLocation>
</comment>
<feature type="domain" description="Ferric oxidoreductase" evidence="8">
    <location>
        <begin position="56"/>
        <end position="163"/>
    </location>
</feature>
<dbReference type="PANTHER" id="PTHR36964:SF1">
    <property type="entry name" value="PROTEIN-METHIONINE-SULFOXIDE REDUCTASE HEME-BINDING SUBUNIT MSRQ"/>
    <property type="match status" value="1"/>
</dbReference>
<organism evidence="9 10">
    <name type="scientific">Rhodovulum adriaticum</name>
    <name type="common">Rhodopseudomonas adriatica</name>
    <dbReference type="NCBI Taxonomy" id="35804"/>
    <lineage>
        <taxon>Bacteria</taxon>
        <taxon>Pseudomonadati</taxon>
        <taxon>Pseudomonadota</taxon>
        <taxon>Alphaproteobacteria</taxon>
        <taxon>Rhodobacterales</taxon>
        <taxon>Paracoccaceae</taxon>
        <taxon>Rhodovulum</taxon>
    </lineage>
</organism>
<evidence type="ECO:0000259" key="8">
    <source>
        <dbReference type="Pfam" id="PF01794"/>
    </source>
</evidence>
<keyword evidence="7" id="KW-0249">Electron transport</keyword>
<keyword evidence="5 7" id="KW-0408">Iron</keyword>
<dbReference type="NCBIfam" id="NF003833">
    <property type="entry name" value="PRK05419.1-5"/>
    <property type="match status" value="1"/>
</dbReference>
<evidence type="ECO:0000313" key="9">
    <source>
        <dbReference type="EMBL" id="TCP27099.1"/>
    </source>
</evidence>
<evidence type="ECO:0000256" key="1">
    <source>
        <dbReference type="ARBA" id="ARBA00004141"/>
    </source>
</evidence>
<feature type="transmembrane region" description="Helical" evidence="7">
    <location>
        <begin position="155"/>
        <end position="173"/>
    </location>
</feature>
<dbReference type="EMBL" id="SLXL01000001">
    <property type="protein sequence ID" value="TCP27099.1"/>
    <property type="molecule type" value="Genomic_DNA"/>
</dbReference>
<comment type="cofactor">
    <cofactor evidence="7">
        <name>heme b</name>
        <dbReference type="ChEBI" id="CHEBI:60344"/>
    </cofactor>
    <text evidence="7">Binds 1 heme b (iron(II)-protoporphyrin IX) group per subunit.</text>
</comment>
<dbReference type="GO" id="GO:0016679">
    <property type="term" value="F:oxidoreductase activity, acting on diphenols and related substances as donors"/>
    <property type="evidence" value="ECO:0007669"/>
    <property type="project" value="TreeGrafter"/>
</dbReference>
<accession>A0A4R2NXX5</accession>
<keyword evidence="2 7" id="KW-0813">Transport</keyword>
<keyword evidence="6 7" id="KW-0472">Membrane</keyword>
<evidence type="ECO:0000256" key="5">
    <source>
        <dbReference type="ARBA" id="ARBA00023004"/>
    </source>
</evidence>
<dbReference type="OrthoDB" id="9788328at2"/>
<feature type="transmembrane region" description="Helical" evidence="7">
    <location>
        <begin position="113"/>
        <end position="134"/>
    </location>
</feature>
<sequence length="202" mass="22729">MDLAGRVNGGLRRVPTWPVYLLGMAPAVWFFWLGFTGGLGVEPISELEHRLGLTGLQFLIAGLAVTPLRRLTGINLIRFRRALGLIAFFYILLHLLVWLVLDLQSVQRVAADIVKRPYITVGMAGFLLLVPLALTSTNRAIRRMGPVRWRRLHRLVYVAVPLGAVHFVMLVKGWQLEPLLYLIGVLALLAARIRLNRRRVVA</sequence>
<keyword evidence="4 7" id="KW-1133">Transmembrane helix</keyword>
<comment type="similarity">
    <text evidence="7">Belongs to the MsrQ family.</text>
</comment>
<keyword evidence="7" id="KW-0479">Metal-binding</keyword>
<evidence type="ECO:0000256" key="4">
    <source>
        <dbReference type="ARBA" id="ARBA00022989"/>
    </source>
</evidence>
<keyword evidence="3 7" id="KW-0812">Transmembrane</keyword>
<dbReference type="GO" id="GO:0046872">
    <property type="term" value="F:metal ion binding"/>
    <property type="evidence" value="ECO:0007669"/>
    <property type="project" value="UniProtKB-KW"/>
</dbReference>
<dbReference type="GO" id="GO:0005886">
    <property type="term" value="C:plasma membrane"/>
    <property type="evidence" value="ECO:0007669"/>
    <property type="project" value="UniProtKB-SubCell"/>
</dbReference>
<evidence type="ECO:0000256" key="7">
    <source>
        <dbReference type="HAMAP-Rule" id="MF_01207"/>
    </source>
</evidence>
<comment type="cofactor">
    <cofactor evidence="7">
        <name>FMN</name>
        <dbReference type="ChEBI" id="CHEBI:58210"/>
    </cofactor>
    <text evidence="7">Binds 1 FMN per subunit.</text>
</comment>
<keyword evidence="7" id="KW-0349">Heme</keyword>
<dbReference type="PANTHER" id="PTHR36964">
    <property type="entry name" value="PROTEIN-METHIONINE-SULFOXIDE REDUCTASE HEME-BINDING SUBUNIT MSRQ"/>
    <property type="match status" value="1"/>
</dbReference>
<dbReference type="GO" id="GO:0030091">
    <property type="term" value="P:protein repair"/>
    <property type="evidence" value="ECO:0007669"/>
    <property type="project" value="UniProtKB-UniRule"/>
</dbReference>
<dbReference type="Proteomes" id="UP000295733">
    <property type="component" value="Unassembled WGS sequence"/>
</dbReference>
<keyword evidence="7" id="KW-1003">Cell membrane</keyword>
<comment type="subunit">
    <text evidence="7">Heterodimer of a catalytic subunit (MsrP) and a heme-binding subunit (MsrQ).</text>
</comment>
<evidence type="ECO:0000256" key="2">
    <source>
        <dbReference type="ARBA" id="ARBA00022448"/>
    </source>
</evidence>
<dbReference type="AlphaFoldDB" id="A0A4R2NXX5"/>
<dbReference type="GO" id="GO:0010181">
    <property type="term" value="F:FMN binding"/>
    <property type="evidence" value="ECO:0007669"/>
    <property type="project" value="UniProtKB-UniRule"/>
</dbReference>
<proteinExistence type="inferred from homology"/>
<name>A0A4R2NXX5_RHOAD</name>
<comment type="caution">
    <text evidence="9">The sequence shown here is derived from an EMBL/GenBank/DDBJ whole genome shotgun (WGS) entry which is preliminary data.</text>
</comment>
<keyword evidence="7" id="KW-0285">Flavoprotein</keyword>
<dbReference type="GO" id="GO:0020037">
    <property type="term" value="F:heme binding"/>
    <property type="evidence" value="ECO:0007669"/>
    <property type="project" value="UniProtKB-UniRule"/>
</dbReference>
<dbReference type="Pfam" id="PF01794">
    <property type="entry name" value="Ferric_reduct"/>
    <property type="match status" value="1"/>
</dbReference>
<gene>
    <name evidence="7" type="primary">msrQ</name>
    <name evidence="9" type="ORF">EV656_1011</name>
</gene>
<keyword evidence="7" id="KW-0288">FMN</keyword>
<feature type="transmembrane region" description="Helical" evidence="7">
    <location>
        <begin position="179"/>
        <end position="195"/>
    </location>
</feature>
<comment type="function">
    <text evidence="7">Part of the MsrPQ system that repairs oxidized periplasmic proteins containing methionine sulfoxide residues (Met-O), using respiratory chain electrons. Thus protects these proteins from oxidative-stress damage caused by reactive species of oxygen and chlorine generated by the host defense mechanisms. MsrPQ is essential for the maintenance of envelope integrity under bleach stress, rescuing a wide series of structurally unrelated periplasmic proteins from methionine oxidation. MsrQ provides electrons for reduction to the reductase catalytic subunit MsrP, using the quinone pool of the respiratory chain.</text>
</comment>
<evidence type="ECO:0000313" key="10">
    <source>
        <dbReference type="Proteomes" id="UP000295733"/>
    </source>
</evidence>
<protein>
    <recommendedName>
        <fullName evidence="7">Protein-methionine-sulfoxide reductase heme-binding subunit MsrQ</fullName>
    </recommendedName>
    <alternativeName>
        <fullName evidence="7">Flavocytochrome MsrQ</fullName>
    </alternativeName>
</protein>
<keyword evidence="10" id="KW-1185">Reference proteome</keyword>
<dbReference type="InterPro" id="IPR022837">
    <property type="entry name" value="MsrQ-like"/>
</dbReference>
<evidence type="ECO:0000256" key="3">
    <source>
        <dbReference type="ARBA" id="ARBA00022692"/>
    </source>
</evidence>
<dbReference type="InterPro" id="IPR013130">
    <property type="entry name" value="Fe3_Rdtase_TM_dom"/>
</dbReference>
<dbReference type="RefSeq" id="WP_132598193.1">
    <property type="nucleotide sequence ID" value="NZ_NRRP01000061.1"/>
</dbReference>